<feature type="region of interest" description="Disordered" evidence="1">
    <location>
        <begin position="824"/>
        <end position="852"/>
    </location>
</feature>
<feature type="compositionally biased region" description="Low complexity" evidence="1">
    <location>
        <begin position="729"/>
        <end position="751"/>
    </location>
</feature>
<accession>A0A8X7SYQ3</accession>
<organism evidence="2 3">
    <name type="scientific">Tilletia controversa</name>
    <name type="common">dwarf bunt fungus</name>
    <dbReference type="NCBI Taxonomy" id="13291"/>
    <lineage>
        <taxon>Eukaryota</taxon>
        <taxon>Fungi</taxon>
        <taxon>Dikarya</taxon>
        <taxon>Basidiomycota</taxon>
        <taxon>Ustilaginomycotina</taxon>
        <taxon>Exobasidiomycetes</taxon>
        <taxon>Tilletiales</taxon>
        <taxon>Tilletiaceae</taxon>
        <taxon>Tilletia</taxon>
    </lineage>
</organism>
<evidence type="ECO:0000313" key="3">
    <source>
        <dbReference type="Proteomes" id="UP000077684"/>
    </source>
</evidence>
<feature type="region of interest" description="Disordered" evidence="1">
    <location>
        <begin position="173"/>
        <end position="226"/>
    </location>
</feature>
<gene>
    <name evidence="2" type="ORF">A4X06_0g2636</name>
</gene>
<evidence type="ECO:0000313" key="2">
    <source>
        <dbReference type="EMBL" id="KAE8251552.1"/>
    </source>
</evidence>
<feature type="compositionally biased region" description="Low complexity" evidence="1">
    <location>
        <begin position="175"/>
        <end position="200"/>
    </location>
</feature>
<name>A0A8X7SYQ3_9BASI</name>
<feature type="region of interest" description="Disordered" evidence="1">
    <location>
        <begin position="248"/>
        <end position="273"/>
    </location>
</feature>
<feature type="region of interest" description="Disordered" evidence="1">
    <location>
        <begin position="695"/>
        <end position="715"/>
    </location>
</feature>
<reference evidence="2" key="2">
    <citation type="journal article" date="2019" name="IMA Fungus">
        <title>Genome sequencing and comparison of five Tilletia species to identify candidate genes for the detection of regulated species infecting wheat.</title>
        <authorList>
            <person name="Nguyen H.D.T."/>
            <person name="Sultana T."/>
            <person name="Kesanakurti P."/>
            <person name="Hambleton S."/>
        </authorList>
    </citation>
    <scope>NUCLEOTIDE SEQUENCE</scope>
    <source>
        <strain evidence="2">DAOMC 236426</strain>
    </source>
</reference>
<proteinExistence type="predicted"/>
<feature type="region of interest" description="Disordered" evidence="1">
    <location>
        <begin position="383"/>
        <end position="492"/>
    </location>
</feature>
<dbReference type="AlphaFoldDB" id="A0A8X7SYQ3"/>
<dbReference type="EMBL" id="LWDE02000210">
    <property type="protein sequence ID" value="KAE8251552.1"/>
    <property type="molecule type" value="Genomic_DNA"/>
</dbReference>
<sequence>MTDAARSDDEGVRLYAEMLGPVSVDHTLAIHPLEVSAYSFNCTYYHIALSFLDLNTLNPYYPHLRHLCKKMYADCGPQDNIIAAVRPVIRRKSSVALSSLQDRLRSGPRISPPLMIDTLSTPTVELAPPGPFSPVSPTSFGRLGLPFGPDFKDKTNVTPLSCYTNLSMRRGSGGSISSISSNGSSPVESSPASSFFNSSPLEQSSGGPRTPSYLGLSPRNGPQELKGDPMVDHLPSTEIASRAVSALHRRRSVSEQVPAKPETTYNQIDNQPPIEHQTLPQQVLAEPVSPTTRTRLSAAALAELELESKGTDQEGSQPYCDQNENHLSPRKQMASHLRTRLRPKSSGADSATSCGTVKAGNRFAKLKAGALRPFAMLRQQSQLSHFTDDADTERESDAGTDTPAMSPKGNAPQLRNPFELMNQRVGTPPLDLAMPSAPRLRPQHPFRGEGQDDENSASDSSSGESSDSEEDEGEARNMAGHSHPHQRSALRRSMPSALALPEGLTDLSLDVCSWRHGEVEMAWRESAKRREKRFHKRATICGVVQFEVDHDEADDDDDEVPALPATPSSIMRETAEASTQVLLEASASARTTPRPESWSPARFTDASMTSRQVRVFSSKASKDAVQSGSAATGERMTAALRGESVVPVLPPPRPTKNKLRAISSLHSPIPLDLKRLHDESEGPVPPGLRSSIEKARKAEQLAPSPAAESTRHQRHCSLPARHPISGGMFLMGGSSPSSPLPLGSSLPSSPSTPIPAGASGRRVSVSMPLFLPATGAALLGHGAGGAMLSPAIATAAINAAMHHGVGVGGSDCFGVYPSPFVALGPGSSKGSARRSSLAAMRRPHSPPLGTSPVEEPALNSLMAALASAAASDGQRQGAGWAATAGEMRRRSLVVTRSRAPSLADGHLNDHARHGFIVDATTTPAPGPSSSSLN</sequence>
<keyword evidence="3" id="KW-1185">Reference proteome</keyword>
<dbReference type="Proteomes" id="UP000077684">
    <property type="component" value="Unassembled WGS sequence"/>
</dbReference>
<evidence type="ECO:0000256" key="1">
    <source>
        <dbReference type="SAM" id="MobiDB-lite"/>
    </source>
</evidence>
<reference evidence="2" key="1">
    <citation type="submission" date="2016-04" db="EMBL/GenBank/DDBJ databases">
        <authorList>
            <person name="Nguyen H.D."/>
            <person name="Samba Siva P."/>
            <person name="Cullis J."/>
            <person name="Levesque C.A."/>
            <person name="Hambleton S."/>
        </authorList>
    </citation>
    <scope>NUCLEOTIDE SEQUENCE</scope>
    <source>
        <strain evidence="2">DAOMC 236426</strain>
    </source>
</reference>
<feature type="region of interest" description="Disordered" evidence="1">
    <location>
        <begin position="729"/>
        <end position="759"/>
    </location>
</feature>
<comment type="caution">
    <text evidence="2">The sequence shown here is derived from an EMBL/GenBank/DDBJ whole genome shotgun (WGS) entry which is preliminary data.</text>
</comment>
<protein>
    <submittedName>
        <fullName evidence="2">Uncharacterized protein</fullName>
    </submittedName>
</protein>